<keyword evidence="2" id="KW-0012">Acyltransferase</keyword>
<gene>
    <name evidence="5" type="ORF">IAA96_03375</name>
</gene>
<sequence length="183" mass="20656">MELETERLLLRPWRETDAANLYAFAREPAVGKAAGWRPHCSEAESLRVIREVFSAPDTFAIVPKSRGFPCGCINIMYGPDANVPLAPDEGEIGFWLGVPFWGQGWMSEALRAVVRYGFSRRGLSRIWCAYFAGNHGSRRVQEKCGFVFHHVLRDIFWKPTGEVQTMYVQAISRDAESAAEEQA</sequence>
<evidence type="ECO:0000313" key="6">
    <source>
        <dbReference type="Proteomes" id="UP000823616"/>
    </source>
</evidence>
<evidence type="ECO:0000259" key="4">
    <source>
        <dbReference type="PROSITE" id="PS51186"/>
    </source>
</evidence>
<dbReference type="SUPFAM" id="SSF55729">
    <property type="entry name" value="Acyl-CoA N-acyltransferases (Nat)"/>
    <property type="match status" value="1"/>
</dbReference>
<dbReference type="InterPro" id="IPR051531">
    <property type="entry name" value="N-acetyltransferase"/>
</dbReference>
<organism evidence="5 6">
    <name type="scientific">Candidatus Avitreponema avistercoris</name>
    <dbReference type="NCBI Taxonomy" id="2840705"/>
    <lineage>
        <taxon>Bacteria</taxon>
        <taxon>Pseudomonadati</taxon>
        <taxon>Spirochaetota</taxon>
        <taxon>Spirochaetia</taxon>
        <taxon>Spirochaetales</taxon>
        <taxon>Candidatus Avitreponema</taxon>
    </lineage>
</organism>
<feature type="domain" description="N-acetyltransferase" evidence="4">
    <location>
        <begin position="8"/>
        <end position="167"/>
    </location>
</feature>
<dbReference type="PROSITE" id="PS51186">
    <property type="entry name" value="GNAT"/>
    <property type="match status" value="1"/>
</dbReference>
<reference evidence="5" key="1">
    <citation type="submission" date="2020-10" db="EMBL/GenBank/DDBJ databases">
        <authorList>
            <person name="Gilroy R."/>
        </authorList>
    </citation>
    <scope>NUCLEOTIDE SEQUENCE</scope>
    <source>
        <strain evidence="5">B3-4054</strain>
    </source>
</reference>
<evidence type="ECO:0000256" key="1">
    <source>
        <dbReference type="ARBA" id="ARBA00022679"/>
    </source>
</evidence>
<evidence type="ECO:0000256" key="2">
    <source>
        <dbReference type="ARBA" id="ARBA00023315"/>
    </source>
</evidence>
<dbReference type="Proteomes" id="UP000823616">
    <property type="component" value="Unassembled WGS sequence"/>
</dbReference>
<dbReference type="Gene3D" id="3.40.630.30">
    <property type="match status" value="1"/>
</dbReference>
<accession>A0A9D9ENF1</accession>
<reference evidence="5" key="2">
    <citation type="journal article" date="2021" name="PeerJ">
        <title>Extensive microbial diversity within the chicken gut microbiome revealed by metagenomics and culture.</title>
        <authorList>
            <person name="Gilroy R."/>
            <person name="Ravi A."/>
            <person name="Getino M."/>
            <person name="Pursley I."/>
            <person name="Horton D.L."/>
            <person name="Alikhan N.F."/>
            <person name="Baker D."/>
            <person name="Gharbi K."/>
            <person name="Hall N."/>
            <person name="Watson M."/>
            <person name="Adriaenssens E.M."/>
            <person name="Foster-Nyarko E."/>
            <person name="Jarju S."/>
            <person name="Secka A."/>
            <person name="Antonio M."/>
            <person name="Oren A."/>
            <person name="Chaudhuri R.R."/>
            <person name="La Ragione R."/>
            <person name="Hildebrand F."/>
            <person name="Pallen M.J."/>
        </authorList>
    </citation>
    <scope>NUCLEOTIDE SEQUENCE</scope>
    <source>
        <strain evidence="5">B3-4054</strain>
    </source>
</reference>
<dbReference type="GO" id="GO:0008999">
    <property type="term" value="F:protein-N-terminal-alanine acetyltransferase activity"/>
    <property type="evidence" value="ECO:0007669"/>
    <property type="project" value="TreeGrafter"/>
</dbReference>
<evidence type="ECO:0000313" key="5">
    <source>
        <dbReference type="EMBL" id="MBO8450128.1"/>
    </source>
</evidence>
<proteinExistence type="inferred from homology"/>
<name>A0A9D9ENF1_9SPIR</name>
<dbReference type="InterPro" id="IPR000182">
    <property type="entry name" value="GNAT_dom"/>
</dbReference>
<dbReference type="Pfam" id="PF13302">
    <property type="entry name" value="Acetyltransf_3"/>
    <property type="match status" value="1"/>
</dbReference>
<dbReference type="PANTHER" id="PTHR43792:SF8">
    <property type="entry name" value="[RIBOSOMAL PROTEIN US5]-ALANINE N-ACETYLTRANSFERASE"/>
    <property type="match status" value="1"/>
</dbReference>
<dbReference type="InterPro" id="IPR016181">
    <property type="entry name" value="Acyl_CoA_acyltransferase"/>
</dbReference>
<dbReference type="AlphaFoldDB" id="A0A9D9ENF1"/>
<keyword evidence="1" id="KW-0808">Transferase</keyword>
<evidence type="ECO:0000256" key="3">
    <source>
        <dbReference type="ARBA" id="ARBA00038502"/>
    </source>
</evidence>
<dbReference type="GO" id="GO:0005737">
    <property type="term" value="C:cytoplasm"/>
    <property type="evidence" value="ECO:0007669"/>
    <property type="project" value="TreeGrafter"/>
</dbReference>
<dbReference type="EMBL" id="JADIMS010000055">
    <property type="protein sequence ID" value="MBO8450128.1"/>
    <property type="molecule type" value="Genomic_DNA"/>
</dbReference>
<protein>
    <submittedName>
        <fullName evidence="5">GNAT family N-acetyltransferase</fullName>
    </submittedName>
</protein>
<comment type="caution">
    <text evidence="5">The sequence shown here is derived from an EMBL/GenBank/DDBJ whole genome shotgun (WGS) entry which is preliminary data.</text>
</comment>
<comment type="similarity">
    <text evidence="3">Belongs to the acetyltransferase family. RimJ subfamily.</text>
</comment>
<dbReference type="PANTHER" id="PTHR43792">
    <property type="entry name" value="GNAT FAMILY, PUTATIVE (AFU_ORTHOLOGUE AFUA_3G00765)-RELATED-RELATED"/>
    <property type="match status" value="1"/>
</dbReference>